<organism evidence="3 4">
    <name type="scientific">Luteolibacter arcticus</name>
    <dbReference type="NCBI Taxonomy" id="1581411"/>
    <lineage>
        <taxon>Bacteria</taxon>
        <taxon>Pseudomonadati</taxon>
        <taxon>Verrucomicrobiota</taxon>
        <taxon>Verrucomicrobiia</taxon>
        <taxon>Verrucomicrobiales</taxon>
        <taxon>Verrucomicrobiaceae</taxon>
        <taxon>Luteolibacter</taxon>
    </lineage>
</organism>
<evidence type="ECO:0000256" key="2">
    <source>
        <dbReference type="SAM" id="SignalP"/>
    </source>
</evidence>
<dbReference type="Gene3D" id="2.160.20.10">
    <property type="entry name" value="Single-stranded right-handed beta-helix, Pectin lyase-like"/>
    <property type="match status" value="2"/>
</dbReference>
<dbReference type="Proteomes" id="UP001320876">
    <property type="component" value="Unassembled WGS sequence"/>
</dbReference>
<dbReference type="PANTHER" id="PTHR36453:SF1">
    <property type="entry name" value="RIGHT HANDED BETA HELIX DOMAIN-CONTAINING PROTEIN"/>
    <property type="match status" value="1"/>
</dbReference>
<feature type="region of interest" description="Disordered" evidence="1">
    <location>
        <begin position="25"/>
        <end position="47"/>
    </location>
</feature>
<dbReference type="SUPFAM" id="SSF51126">
    <property type="entry name" value="Pectin lyase-like"/>
    <property type="match status" value="1"/>
</dbReference>
<protein>
    <submittedName>
        <fullName evidence="3">Right-handed parallel beta-helix repeat-containing protein</fullName>
    </submittedName>
</protein>
<evidence type="ECO:0000256" key="1">
    <source>
        <dbReference type="SAM" id="MobiDB-lite"/>
    </source>
</evidence>
<dbReference type="InterPro" id="IPR012334">
    <property type="entry name" value="Pectin_lyas_fold"/>
</dbReference>
<evidence type="ECO:0000313" key="3">
    <source>
        <dbReference type="EMBL" id="MCW1923905.1"/>
    </source>
</evidence>
<sequence length="1056" mass="113627">MPIRHALILALLLLGTSLPSRADAPPAGGFHVSPAGNDANPGTASEPFASLDRARQMVRTVNAGMTGDLIVHLAPGDYPVTAPIDFAASDSGTNGHEVIYRATGQPGSARLLGGERVTSWQPWQGQIMVANLGLPAFHTLFENGRRARKARFPNLAPDPLLPTASATYLRATGTQGSLREIQYADGALDPTGWDLTDAQVHLWPGGKIAWYTDTVPIASIDPAARKITLAEDTRYSIFNTNNGTPGTGSRFFIQGVLALLDEPGEFHYDEAAGKLYYWPMDGPVADQDIIVPRVRRILSLTGESETQRVEHLRFEGLAFEYTDFTGWFRHAYPSAGGSGETHLYPQYDRQASMPQHREGAVFLENTAHLSFDSCIVSNTGYSAFHSYAANQNNSFQRCLVNHTGIHGFFFEGRYPGEGDVQFLNTVDNCRIHHVGELVGHGAGVQLTQVNRHEISYTVIHDSPRYAVAFGAYVDIPPNHIYVYDNHLHHLRIRGCCQDSGDTAPVYGWGVSDDLPYLSNTIEQLIIDDTRAHSSMTDYAPNAVFLDNDTRGQKLTDIDVRNSQGSAYRTNDSTGHVLTNLSWVAGFDPARLHYETIGVKADHPFAVPPVRLAATNPSGAVSLTWLPVANAASYTVHTAATADGPWTVLAAGLTSPRYSDSSGESRYFRVASIGPLGTESEPTAVVGVFPPPAPGTLSFETDQGYTNGNIAATNGGQGAPFNGQQGWSRSTSDNAGNIFTTSPSGEYPGGQALRSGASGSYIGGKRGIVRKSAINTLVFDAFTGHSVSVGYLGDPDADGLFEHADCGMQFGINGDTKRFIYREAGFGTQFNIPVTASAAWHRFKITVGESMGGNRTISLSAYNLASRLWIDLNGAAPGNDWIFTVTDAQFGVAPEDAVGGYVRLTSNGYVDNLSLTSLGTAYEVWLEDFAAITGDDRRADADPDHDGIVNQLEFVLDGDPTTSDPEILPQLSTANGNFVLTLHRRDDSEAFSNLILQHGTTLADWTDVPMGAAAGISGVVTWTVDENGPDPDLITVSFPMGTDPARFVRFAAAEPPQ</sequence>
<keyword evidence="4" id="KW-1185">Reference proteome</keyword>
<dbReference type="PANTHER" id="PTHR36453">
    <property type="entry name" value="SECRETED PROTEIN-RELATED"/>
    <property type="match status" value="1"/>
</dbReference>
<dbReference type="InterPro" id="IPR011050">
    <property type="entry name" value="Pectin_lyase_fold/virulence"/>
</dbReference>
<proteinExistence type="predicted"/>
<comment type="caution">
    <text evidence="3">The sequence shown here is derived from an EMBL/GenBank/DDBJ whole genome shotgun (WGS) entry which is preliminary data.</text>
</comment>
<dbReference type="RefSeq" id="WP_264488011.1">
    <property type="nucleotide sequence ID" value="NZ_JAPDDT010000006.1"/>
</dbReference>
<feature type="chain" id="PRO_5047333288" evidence="2">
    <location>
        <begin position="23"/>
        <end position="1056"/>
    </location>
</feature>
<feature type="signal peptide" evidence="2">
    <location>
        <begin position="1"/>
        <end position="22"/>
    </location>
</feature>
<keyword evidence="2" id="KW-0732">Signal</keyword>
<gene>
    <name evidence="3" type="ORF">OKA05_15155</name>
</gene>
<dbReference type="InterPro" id="IPR013783">
    <property type="entry name" value="Ig-like_fold"/>
</dbReference>
<reference evidence="3 4" key="1">
    <citation type="submission" date="2022-10" db="EMBL/GenBank/DDBJ databases">
        <title>Luteolibacter arcticus strain CCTCC AB 2014275, whole genome shotgun sequencing project.</title>
        <authorList>
            <person name="Zhao G."/>
            <person name="Shen L."/>
        </authorList>
    </citation>
    <scope>NUCLEOTIDE SEQUENCE [LARGE SCALE GENOMIC DNA]</scope>
    <source>
        <strain evidence="3 4">CCTCC AB 2014275</strain>
    </source>
</reference>
<dbReference type="EMBL" id="JAPDDT010000006">
    <property type="protein sequence ID" value="MCW1923905.1"/>
    <property type="molecule type" value="Genomic_DNA"/>
</dbReference>
<dbReference type="Gene3D" id="2.60.40.10">
    <property type="entry name" value="Immunoglobulins"/>
    <property type="match status" value="1"/>
</dbReference>
<name>A0ABT3GK54_9BACT</name>
<accession>A0ABT3GK54</accession>
<evidence type="ECO:0000313" key="4">
    <source>
        <dbReference type="Proteomes" id="UP001320876"/>
    </source>
</evidence>